<evidence type="ECO:0000313" key="1">
    <source>
        <dbReference type="EMBL" id="GMS85827.1"/>
    </source>
</evidence>
<proteinExistence type="predicted"/>
<organism evidence="1 2">
    <name type="scientific">Pristionchus entomophagus</name>
    <dbReference type="NCBI Taxonomy" id="358040"/>
    <lineage>
        <taxon>Eukaryota</taxon>
        <taxon>Metazoa</taxon>
        <taxon>Ecdysozoa</taxon>
        <taxon>Nematoda</taxon>
        <taxon>Chromadorea</taxon>
        <taxon>Rhabditida</taxon>
        <taxon>Rhabditina</taxon>
        <taxon>Diplogasteromorpha</taxon>
        <taxon>Diplogasteroidea</taxon>
        <taxon>Neodiplogasteridae</taxon>
        <taxon>Pristionchus</taxon>
    </lineage>
</organism>
<feature type="non-terminal residue" evidence="1">
    <location>
        <position position="66"/>
    </location>
</feature>
<evidence type="ECO:0000313" key="2">
    <source>
        <dbReference type="Proteomes" id="UP001432027"/>
    </source>
</evidence>
<accession>A0AAV5SR29</accession>
<dbReference type="EMBL" id="BTSX01000002">
    <property type="protein sequence ID" value="GMS85827.1"/>
    <property type="molecule type" value="Genomic_DNA"/>
</dbReference>
<dbReference type="Proteomes" id="UP001432027">
    <property type="component" value="Unassembled WGS sequence"/>
</dbReference>
<dbReference type="AlphaFoldDB" id="A0AAV5SR29"/>
<protein>
    <submittedName>
        <fullName evidence="1">Uncharacterized protein</fullName>
    </submittedName>
</protein>
<feature type="non-terminal residue" evidence="1">
    <location>
        <position position="1"/>
    </location>
</feature>
<name>A0AAV5SR29_9BILA</name>
<keyword evidence="2" id="KW-1185">Reference proteome</keyword>
<reference evidence="1" key="1">
    <citation type="submission" date="2023-10" db="EMBL/GenBank/DDBJ databases">
        <title>Genome assembly of Pristionchus species.</title>
        <authorList>
            <person name="Yoshida K."/>
            <person name="Sommer R.J."/>
        </authorList>
    </citation>
    <scope>NUCLEOTIDE SEQUENCE</scope>
    <source>
        <strain evidence="1">RS0144</strain>
    </source>
</reference>
<comment type="caution">
    <text evidence="1">The sequence shown here is derived from an EMBL/GenBank/DDBJ whole genome shotgun (WGS) entry which is preliminary data.</text>
</comment>
<gene>
    <name evidence="1" type="ORF">PENTCL1PPCAC_8002</name>
</gene>
<sequence length="66" mass="7821">ISRITMRVDELSITKPDNQIEERTEPVFEEEDFDIFDILRPCELPIHRVLVCNVDAEISNLRTKYD</sequence>